<evidence type="ECO:0000313" key="1">
    <source>
        <dbReference type="EMBL" id="KAJ0010173.1"/>
    </source>
</evidence>
<dbReference type="EMBL" id="CM047749">
    <property type="protein sequence ID" value="KAJ0010173.1"/>
    <property type="molecule type" value="Genomic_DNA"/>
</dbReference>
<evidence type="ECO:0000313" key="2">
    <source>
        <dbReference type="Proteomes" id="UP001163603"/>
    </source>
</evidence>
<name>A0ACC0X3I3_9ROSI</name>
<protein>
    <submittedName>
        <fullName evidence="1">Uncharacterized protein</fullName>
    </submittedName>
</protein>
<proteinExistence type="predicted"/>
<dbReference type="Proteomes" id="UP001163603">
    <property type="component" value="Chromosome 14"/>
</dbReference>
<sequence>MTQDVEMKELPSNSLPSSSTPSTLNHLKEIASLIETGAHAREVRRIFRAVRLTMALRRKLKPPVLSAFLNYVLTPGSDVHTRLISFLPKEDDHEMEVDTASSVTQVSLKHSLPEIEIFCYLLVLIFLIDKKKYNEAKACSSASIARLKNVNRRTVDVLASRLFFYYSLCYELTGDLAEIRGNLLALHRIATLRHDELGQETLLNLLLRNYLHYNLYDQAEKLRSKAPRFEAHSNQQATLIF</sequence>
<reference evidence="2" key="1">
    <citation type="journal article" date="2023" name="G3 (Bethesda)">
        <title>Genome assembly and association tests identify interacting loci associated with vigor, precocity, and sex in interspecific pistachio rootstocks.</title>
        <authorList>
            <person name="Palmer W."/>
            <person name="Jacygrad E."/>
            <person name="Sagayaradj S."/>
            <person name="Cavanaugh K."/>
            <person name="Han R."/>
            <person name="Bertier L."/>
            <person name="Beede B."/>
            <person name="Kafkas S."/>
            <person name="Golino D."/>
            <person name="Preece J."/>
            <person name="Michelmore R."/>
        </authorList>
    </citation>
    <scope>NUCLEOTIDE SEQUENCE [LARGE SCALE GENOMIC DNA]</scope>
</reference>
<comment type="caution">
    <text evidence="1">The sequence shown here is derived from an EMBL/GenBank/DDBJ whole genome shotgun (WGS) entry which is preliminary data.</text>
</comment>
<organism evidence="1 2">
    <name type="scientific">Pistacia integerrima</name>
    <dbReference type="NCBI Taxonomy" id="434235"/>
    <lineage>
        <taxon>Eukaryota</taxon>
        <taxon>Viridiplantae</taxon>
        <taxon>Streptophyta</taxon>
        <taxon>Embryophyta</taxon>
        <taxon>Tracheophyta</taxon>
        <taxon>Spermatophyta</taxon>
        <taxon>Magnoliopsida</taxon>
        <taxon>eudicotyledons</taxon>
        <taxon>Gunneridae</taxon>
        <taxon>Pentapetalae</taxon>
        <taxon>rosids</taxon>
        <taxon>malvids</taxon>
        <taxon>Sapindales</taxon>
        <taxon>Anacardiaceae</taxon>
        <taxon>Pistacia</taxon>
    </lineage>
</organism>
<keyword evidence="2" id="KW-1185">Reference proteome</keyword>
<accession>A0ACC0X3I3</accession>
<gene>
    <name evidence="1" type="ORF">Pint_34330</name>
</gene>